<reference evidence="1 2" key="1">
    <citation type="submission" date="2016-04" db="EMBL/GenBank/DDBJ databases">
        <authorList>
            <person name="Peeters C."/>
        </authorList>
    </citation>
    <scope>NUCLEOTIDE SEQUENCE [LARGE SCALE GENOMIC DNA]</scope>
    <source>
        <strain evidence="1">LMG 29311</strain>
    </source>
</reference>
<name>A0ABD7LGL0_9BURK</name>
<organism evidence="1 2">
    <name type="scientific">Burkholderia multivorans</name>
    <dbReference type="NCBI Taxonomy" id="87883"/>
    <lineage>
        <taxon>Bacteria</taxon>
        <taxon>Pseudomonadati</taxon>
        <taxon>Pseudomonadota</taxon>
        <taxon>Betaproteobacteria</taxon>
        <taxon>Burkholderiales</taxon>
        <taxon>Burkholderiaceae</taxon>
        <taxon>Burkholderia</taxon>
        <taxon>Burkholderia cepacia complex</taxon>
    </lineage>
</organism>
<comment type="caution">
    <text evidence="1">The sequence shown here is derived from an EMBL/GenBank/DDBJ whole genome shotgun (WGS) entry which is preliminary data.</text>
</comment>
<proteinExistence type="predicted"/>
<sequence>MQRGMRAFNDSVIFAKAAAMLGTARGNHRLDAAIAQRAQMPLGIVAETGVDNAWSLQWVPRNPRIGGVASIRGNNCVTSWTFALVGIAASRGRWRR</sequence>
<dbReference type="Proteomes" id="UP000196218">
    <property type="component" value="Unassembled WGS sequence"/>
</dbReference>
<accession>A0ABD7LGL0</accession>
<protein>
    <submittedName>
        <fullName evidence="1">Tn3 transposase DDE domain protein</fullName>
    </submittedName>
</protein>
<evidence type="ECO:0000313" key="1">
    <source>
        <dbReference type="EMBL" id="SAK15315.1"/>
    </source>
</evidence>
<dbReference type="EMBL" id="FKJW01000003">
    <property type="protein sequence ID" value="SAK15315.1"/>
    <property type="molecule type" value="Genomic_DNA"/>
</dbReference>
<dbReference type="AlphaFoldDB" id="A0ABD7LGL0"/>
<evidence type="ECO:0000313" key="2">
    <source>
        <dbReference type="Proteomes" id="UP000196218"/>
    </source>
</evidence>
<gene>
    <name evidence="1" type="ORF">UA18_01219</name>
</gene>